<organism evidence="2 3">
    <name type="scientific">Sesamum alatum</name>
    <dbReference type="NCBI Taxonomy" id="300844"/>
    <lineage>
        <taxon>Eukaryota</taxon>
        <taxon>Viridiplantae</taxon>
        <taxon>Streptophyta</taxon>
        <taxon>Embryophyta</taxon>
        <taxon>Tracheophyta</taxon>
        <taxon>Spermatophyta</taxon>
        <taxon>Magnoliopsida</taxon>
        <taxon>eudicotyledons</taxon>
        <taxon>Gunneridae</taxon>
        <taxon>Pentapetalae</taxon>
        <taxon>asterids</taxon>
        <taxon>lamiids</taxon>
        <taxon>Lamiales</taxon>
        <taxon>Pedaliaceae</taxon>
        <taxon>Sesamum</taxon>
    </lineage>
</organism>
<sequence length="166" mass="18911">MATHPSDALWNRKKSLNLHFFWPLTDANRGVPERRRRSRCPFGSCNSKKVYFFCLVPWREGAPDYLPRLRNRFPCRCQNALTNSCRSRKLHPWRWRQGLNHAAVKELLCRQGGSFPIPTHMNAKSSPILTLTGDFGVPDFSSQPNNTAESTPPLSSLPTAKKSSKC</sequence>
<gene>
    <name evidence="2" type="ORF">Salat_0454500</name>
</gene>
<keyword evidence="3" id="KW-1185">Reference proteome</keyword>
<proteinExistence type="predicted"/>
<name>A0AAE1Z456_9LAMI</name>
<reference evidence="2" key="1">
    <citation type="submission" date="2020-06" db="EMBL/GenBank/DDBJ databases">
        <authorList>
            <person name="Li T."/>
            <person name="Hu X."/>
            <person name="Zhang T."/>
            <person name="Song X."/>
            <person name="Zhang H."/>
            <person name="Dai N."/>
            <person name="Sheng W."/>
            <person name="Hou X."/>
            <person name="Wei L."/>
        </authorList>
    </citation>
    <scope>NUCLEOTIDE SEQUENCE</scope>
    <source>
        <strain evidence="2">3651</strain>
        <tissue evidence="2">Leaf</tissue>
    </source>
</reference>
<feature type="compositionally biased region" description="Polar residues" evidence="1">
    <location>
        <begin position="140"/>
        <end position="158"/>
    </location>
</feature>
<reference evidence="2" key="2">
    <citation type="journal article" date="2024" name="Plant">
        <title>Genomic evolution and insights into agronomic trait innovations of Sesamum species.</title>
        <authorList>
            <person name="Miao H."/>
            <person name="Wang L."/>
            <person name="Qu L."/>
            <person name="Liu H."/>
            <person name="Sun Y."/>
            <person name="Le M."/>
            <person name="Wang Q."/>
            <person name="Wei S."/>
            <person name="Zheng Y."/>
            <person name="Lin W."/>
            <person name="Duan Y."/>
            <person name="Cao H."/>
            <person name="Xiong S."/>
            <person name="Wang X."/>
            <person name="Wei L."/>
            <person name="Li C."/>
            <person name="Ma Q."/>
            <person name="Ju M."/>
            <person name="Zhao R."/>
            <person name="Li G."/>
            <person name="Mu C."/>
            <person name="Tian Q."/>
            <person name="Mei H."/>
            <person name="Zhang T."/>
            <person name="Gao T."/>
            <person name="Zhang H."/>
        </authorList>
    </citation>
    <scope>NUCLEOTIDE SEQUENCE</scope>
    <source>
        <strain evidence="2">3651</strain>
    </source>
</reference>
<comment type="caution">
    <text evidence="2">The sequence shown here is derived from an EMBL/GenBank/DDBJ whole genome shotgun (WGS) entry which is preliminary data.</text>
</comment>
<dbReference type="EMBL" id="JACGWO010000001">
    <property type="protein sequence ID" value="KAK4441196.1"/>
    <property type="molecule type" value="Genomic_DNA"/>
</dbReference>
<dbReference type="AlphaFoldDB" id="A0AAE1Z456"/>
<protein>
    <submittedName>
        <fullName evidence="2">Uncharacterized protein</fullName>
    </submittedName>
</protein>
<accession>A0AAE1Z456</accession>
<dbReference type="Proteomes" id="UP001293254">
    <property type="component" value="Unassembled WGS sequence"/>
</dbReference>
<evidence type="ECO:0000313" key="3">
    <source>
        <dbReference type="Proteomes" id="UP001293254"/>
    </source>
</evidence>
<evidence type="ECO:0000256" key="1">
    <source>
        <dbReference type="SAM" id="MobiDB-lite"/>
    </source>
</evidence>
<feature type="region of interest" description="Disordered" evidence="1">
    <location>
        <begin position="139"/>
        <end position="166"/>
    </location>
</feature>
<evidence type="ECO:0000313" key="2">
    <source>
        <dbReference type="EMBL" id="KAK4441196.1"/>
    </source>
</evidence>